<dbReference type="AlphaFoldDB" id="A0A0F9RCM5"/>
<reference evidence="1" key="1">
    <citation type="journal article" date="2015" name="Nature">
        <title>Complex archaea that bridge the gap between prokaryotes and eukaryotes.</title>
        <authorList>
            <person name="Spang A."/>
            <person name="Saw J.H."/>
            <person name="Jorgensen S.L."/>
            <person name="Zaremba-Niedzwiedzka K."/>
            <person name="Martijn J."/>
            <person name="Lind A.E."/>
            <person name="van Eijk R."/>
            <person name="Schleper C."/>
            <person name="Guy L."/>
            <person name="Ettema T.J."/>
        </authorList>
    </citation>
    <scope>NUCLEOTIDE SEQUENCE</scope>
</reference>
<proteinExistence type="predicted"/>
<accession>A0A0F9RCM5</accession>
<comment type="caution">
    <text evidence="1">The sequence shown here is derived from an EMBL/GenBank/DDBJ whole genome shotgun (WGS) entry which is preliminary data.</text>
</comment>
<dbReference type="EMBL" id="LAZR01001009">
    <property type="protein sequence ID" value="KKN52679.1"/>
    <property type="molecule type" value="Genomic_DNA"/>
</dbReference>
<protein>
    <submittedName>
        <fullName evidence="1">Uncharacterized protein</fullName>
    </submittedName>
</protein>
<gene>
    <name evidence="1" type="ORF">LCGC14_0610120</name>
</gene>
<evidence type="ECO:0000313" key="1">
    <source>
        <dbReference type="EMBL" id="KKN52679.1"/>
    </source>
</evidence>
<sequence>MAGTKRVAPVPESIYLIAISAIDEMDNRARVAFEQARDMLENFWGLPVAILTDVEEVVGLNIPTFVVHDASSGDVEPWLPYYIMEFSDGSRSLMMLVSLAEAIADPMFS</sequence>
<name>A0A0F9RCM5_9ZZZZ</name>
<organism evidence="1">
    <name type="scientific">marine sediment metagenome</name>
    <dbReference type="NCBI Taxonomy" id="412755"/>
    <lineage>
        <taxon>unclassified sequences</taxon>
        <taxon>metagenomes</taxon>
        <taxon>ecological metagenomes</taxon>
    </lineage>
</organism>